<evidence type="ECO:0000313" key="2">
    <source>
        <dbReference type="Proteomes" id="UP001597459"/>
    </source>
</evidence>
<gene>
    <name evidence="1" type="ORF">ACFSTE_00125</name>
</gene>
<dbReference type="RefSeq" id="WP_378257815.1">
    <property type="nucleotide sequence ID" value="NZ_JBHSJV010000001.1"/>
</dbReference>
<accession>A0ABW5N384</accession>
<organism evidence="1 2">
    <name type="scientific">Aquimarina hainanensis</name>
    <dbReference type="NCBI Taxonomy" id="1578017"/>
    <lineage>
        <taxon>Bacteria</taxon>
        <taxon>Pseudomonadati</taxon>
        <taxon>Bacteroidota</taxon>
        <taxon>Flavobacteriia</taxon>
        <taxon>Flavobacteriales</taxon>
        <taxon>Flavobacteriaceae</taxon>
        <taxon>Aquimarina</taxon>
    </lineage>
</organism>
<keyword evidence="2" id="KW-1185">Reference proteome</keyword>
<dbReference type="Pfam" id="PF11276">
    <property type="entry name" value="DUF3078"/>
    <property type="match status" value="1"/>
</dbReference>
<protein>
    <submittedName>
        <fullName evidence="1">DUF3078 domain-containing protein</fullName>
    </submittedName>
</protein>
<name>A0ABW5N384_9FLAO</name>
<evidence type="ECO:0000313" key="1">
    <source>
        <dbReference type="EMBL" id="MFD2589215.1"/>
    </source>
</evidence>
<sequence>MRRVLLLTLLLVSFQKIISQDQKKETPKDTVKTKLKKSLKNVLKGTSDEMSSKILKELLEEVTPKKTETVKIGWENKGAFTLLFNQTAFNADWQSGGTSNVATNTTFLYQLIYRKKGLIWENKVDGDFGLTFLKGENFLRKTNDRIEINTRLSEQIKESTWNYSFFANFKTQFIKGYAYSKEEGTEETIRTEETRIFSPASFQSGPGILWKKKEKYTVNIAPLTSRITIVNDMFTSAEDYADGDYFGVDKYKSSRFEFGGSVAANFKTNISKNLKIENTLNLYSNYIEDPFNIDLDYTFKLDLLISKRFTANSTFQAIYDDNATSAFQIRQLSGIGFKYAF</sequence>
<dbReference type="Proteomes" id="UP001597459">
    <property type="component" value="Unassembled WGS sequence"/>
</dbReference>
<proteinExistence type="predicted"/>
<reference evidence="2" key="1">
    <citation type="journal article" date="2019" name="Int. J. Syst. Evol. Microbiol.">
        <title>The Global Catalogue of Microorganisms (GCM) 10K type strain sequencing project: providing services to taxonomists for standard genome sequencing and annotation.</title>
        <authorList>
            <consortium name="The Broad Institute Genomics Platform"/>
            <consortium name="The Broad Institute Genome Sequencing Center for Infectious Disease"/>
            <person name="Wu L."/>
            <person name="Ma J."/>
        </authorList>
    </citation>
    <scope>NUCLEOTIDE SEQUENCE [LARGE SCALE GENOMIC DNA]</scope>
    <source>
        <strain evidence="2">KCTC 42423</strain>
    </source>
</reference>
<dbReference type="EMBL" id="JBHULX010000001">
    <property type="protein sequence ID" value="MFD2589215.1"/>
    <property type="molecule type" value="Genomic_DNA"/>
</dbReference>
<comment type="caution">
    <text evidence="1">The sequence shown here is derived from an EMBL/GenBank/DDBJ whole genome shotgun (WGS) entry which is preliminary data.</text>
</comment>
<dbReference type="InterPro" id="IPR021428">
    <property type="entry name" value="DUF3078"/>
</dbReference>